<keyword evidence="7" id="KW-0732">Signal</keyword>
<evidence type="ECO:0000256" key="4">
    <source>
        <dbReference type="ARBA" id="ARBA00022984"/>
    </source>
</evidence>
<keyword evidence="4 6" id="KW-0573">Peptidoglycan synthesis</keyword>
<feature type="active site" description="Proton donor/acceptor" evidence="6">
    <location>
        <position position="118"/>
    </location>
</feature>
<dbReference type="GO" id="GO:0071972">
    <property type="term" value="F:peptidoglycan L,D-transpeptidase activity"/>
    <property type="evidence" value="ECO:0007669"/>
    <property type="project" value="TreeGrafter"/>
</dbReference>
<dbReference type="GO" id="GO:0005576">
    <property type="term" value="C:extracellular region"/>
    <property type="evidence" value="ECO:0007669"/>
    <property type="project" value="TreeGrafter"/>
</dbReference>
<dbReference type="UniPathway" id="UPA00219"/>
<feature type="chain" id="PRO_5015678509" evidence="7">
    <location>
        <begin position="38"/>
        <end position="154"/>
    </location>
</feature>
<comment type="caution">
    <text evidence="9">The sequence shown here is derived from an EMBL/GenBank/DDBJ whole genome shotgun (WGS) entry which is preliminary data.</text>
</comment>
<evidence type="ECO:0000256" key="5">
    <source>
        <dbReference type="ARBA" id="ARBA00023316"/>
    </source>
</evidence>
<dbReference type="InterPro" id="IPR038063">
    <property type="entry name" value="Transpep_catalytic_dom"/>
</dbReference>
<organism evidence="9 10">
    <name type="scientific">Actinokineospora auranticolor</name>
    <dbReference type="NCBI Taxonomy" id="155976"/>
    <lineage>
        <taxon>Bacteria</taxon>
        <taxon>Bacillati</taxon>
        <taxon>Actinomycetota</taxon>
        <taxon>Actinomycetes</taxon>
        <taxon>Pseudonocardiales</taxon>
        <taxon>Pseudonocardiaceae</taxon>
        <taxon>Actinokineospora</taxon>
    </lineage>
</organism>
<keyword evidence="2" id="KW-0808">Transferase</keyword>
<keyword evidence="3 6" id="KW-0133">Cell shape</keyword>
<dbReference type="GO" id="GO:0008360">
    <property type="term" value="P:regulation of cell shape"/>
    <property type="evidence" value="ECO:0007669"/>
    <property type="project" value="UniProtKB-UniRule"/>
</dbReference>
<dbReference type="Gene3D" id="2.40.440.10">
    <property type="entry name" value="L,D-transpeptidase catalytic domain-like"/>
    <property type="match status" value="1"/>
</dbReference>
<proteinExistence type="predicted"/>
<feature type="domain" description="L,D-TPase catalytic" evidence="8">
    <location>
        <begin position="46"/>
        <end position="153"/>
    </location>
</feature>
<reference evidence="9 10" key="1">
    <citation type="submission" date="2018-02" db="EMBL/GenBank/DDBJ databases">
        <title>Genomic Encyclopedia of Archaeal and Bacterial Type Strains, Phase II (KMG-II): from individual species to whole genera.</title>
        <authorList>
            <person name="Goeker M."/>
        </authorList>
    </citation>
    <scope>NUCLEOTIDE SEQUENCE [LARGE SCALE GENOMIC DNA]</scope>
    <source>
        <strain evidence="9 10">YU 961-1</strain>
    </source>
</reference>
<name>A0A2S6GMW4_9PSEU</name>
<dbReference type="SUPFAM" id="SSF141523">
    <property type="entry name" value="L,D-transpeptidase catalytic domain-like"/>
    <property type="match status" value="1"/>
</dbReference>
<dbReference type="InterPro" id="IPR005490">
    <property type="entry name" value="LD_TPept_cat_dom"/>
</dbReference>
<accession>A0A2S6GMW4</accession>
<protein>
    <submittedName>
        <fullName evidence="9">L,D-transpeptidase-like protein</fullName>
    </submittedName>
</protein>
<evidence type="ECO:0000256" key="7">
    <source>
        <dbReference type="SAM" id="SignalP"/>
    </source>
</evidence>
<evidence type="ECO:0000259" key="8">
    <source>
        <dbReference type="PROSITE" id="PS52029"/>
    </source>
</evidence>
<evidence type="ECO:0000256" key="6">
    <source>
        <dbReference type="PROSITE-ProRule" id="PRU01373"/>
    </source>
</evidence>
<dbReference type="AlphaFoldDB" id="A0A2S6GMW4"/>
<evidence type="ECO:0000256" key="3">
    <source>
        <dbReference type="ARBA" id="ARBA00022960"/>
    </source>
</evidence>
<dbReference type="PROSITE" id="PS52029">
    <property type="entry name" value="LD_TPASE"/>
    <property type="match status" value="1"/>
</dbReference>
<keyword evidence="5 6" id="KW-0961">Cell wall biogenesis/degradation</keyword>
<dbReference type="Proteomes" id="UP000239203">
    <property type="component" value="Unassembled WGS sequence"/>
</dbReference>
<dbReference type="PANTHER" id="PTHR30582:SF33">
    <property type="entry name" value="EXPORTED PROTEIN"/>
    <property type="match status" value="1"/>
</dbReference>
<dbReference type="EMBL" id="PTIX01000010">
    <property type="protein sequence ID" value="PPK66513.1"/>
    <property type="molecule type" value="Genomic_DNA"/>
</dbReference>
<evidence type="ECO:0000313" key="9">
    <source>
        <dbReference type="EMBL" id="PPK66513.1"/>
    </source>
</evidence>
<gene>
    <name evidence="9" type="ORF">CLV40_110217</name>
</gene>
<evidence type="ECO:0000313" key="10">
    <source>
        <dbReference type="Proteomes" id="UP000239203"/>
    </source>
</evidence>
<dbReference type="GO" id="GO:0071555">
    <property type="term" value="P:cell wall organization"/>
    <property type="evidence" value="ECO:0007669"/>
    <property type="project" value="UniProtKB-UniRule"/>
</dbReference>
<dbReference type="GO" id="GO:0016740">
    <property type="term" value="F:transferase activity"/>
    <property type="evidence" value="ECO:0007669"/>
    <property type="project" value="UniProtKB-KW"/>
</dbReference>
<dbReference type="Pfam" id="PF03734">
    <property type="entry name" value="YkuD"/>
    <property type="match status" value="1"/>
</dbReference>
<comment type="pathway">
    <text evidence="1 6">Cell wall biogenesis; peptidoglycan biosynthesis.</text>
</comment>
<dbReference type="InterPro" id="IPR050979">
    <property type="entry name" value="LD-transpeptidase"/>
</dbReference>
<feature type="signal peptide" evidence="7">
    <location>
        <begin position="1"/>
        <end position="37"/>
    </location>
</feature>
<sequence>MRSRLGSKRTVGRVLGVVTATAATGAVGVLVAPQASAAEAPCSTAAKACVSLSANAAWLMNRGAVTYGSVPITVGRPGHETPTGSFKVTYKDIDHYSRAFNGPMPYSVFFTTSGVAFHQGSLKQLSHGCVHLSKAAAKAFYRGLAPGDVVEVVA</sequence>
<dbReference type="GO" id="GO:0018104">
    <property type="term" value="P:peptidoglycan-protein cross-linking"/>
    <property type="evidence" value="ECO:0007669"/>
    <property type="project" value="TreeGrafter"/>
</dbReference>
<evidence type="ECO:0000256" key="1">
    <source>
        <dbReference type="ARBA" id="ARBA00004752"/>
    </source>
</evidence>
<dbReference type="CDD" id="cd16913">
    <property type="entry name" value="YkuD_like"/>
    <property type="match status" value="1"/>
</dbReference>
<keyword evidence="10" id="KW-1185">Reference proteome</keyword>
<feature type="active site" description="Nucleophile" evidence="6">
    <location>
        <position position="129"/>
    </location>
</feature>
<evidence type="ECO:0000256" key="2">
    <source>
        <dbReference type="ARBA" id="ARBA00022679"/>
    </source>
</evidence>
<dbReference type="PANTHER" id="PTHR30582">
    <property type="entry name" value="L,D-TRANSPEPTIDASE"/>
    <property type="match status" value="1"/>
</dbReference>